<comment type="caution">
    <text evidence="1">The sequence shown here is derived from an EMBL/GenBank/DDBJ whole genome shotgun (WGS) entry which is preliminary data.</text>
</comment>
<accession>A0A1G1W2N1</accession>
<reference evidence="1 2" key="1">
    <citation type="journal article" date="2016" name="Nat. Commun.">
        <title>Thousands of microbial genomes shed light on interconnected biogeochemical processes in an aquifer system.</title>
        <authorList>
            <person name="Anantharaman K."/>
            <person name="Brown C.T."/>
            <person name="Hug L.A."/>
            <person name="Sharon I."/>
            <person name="Castelle C.J."/>
            <person name="Probst A.J."/>
            <person name="Thomas B.C."/>
            <person name="Singh A."/>
            <person name="Wilkins M.J."/>
            <person name="Karaoz U."/>
            <person name="Brodie E.L."/>
            <person name="Williams K.H."/>
            <person name="Hubbard S.S."/>
            <person name="Banfield J.F."/>
        </authorList>
    </citation>
    <scope>NUCLEOTIDE SEQUENCE [LARGE SCALE GENOMIC DNA]</scope>
</reference>
<organism evidence="1 2">
    <name type="scientific">Candidatus Woykebacteria bacterium GWA1_44_8</name>
    <dbReference type="NCBI Taxonomy" id="1802591"/>
    <lineage>
        <taxon>Bacteria</taxon>
        <taxon>Candidatus Woykeibacteriota</taxon>
    </lineage>
</organism>
<evidence type="ECO:0000313" key="2">
    <source>
        <dbReference type="Proteomes" id="UP000176299"/>
    </source>
</evidence>
<proteinExistence type="predicted"/>
<dbReference type="STRING" id="1802591.A2113_00760"/>
<sequence>MSLLKNKIFILVVVVLLVLAGVVGYKFFSIYAFNSLSKELEPGNKELFDGFKDEVAGSNRINLNILKASQSLSDPTSFSKDNVDKYLDQAKTEYNNSADTYKKGLDKLDSSVSKLDNLSKIPLWLGSDQKKFVSDVTDSLDAYKAARKADYDFMVKTKPVFDNSLQVIGDTAVLYGHTLTLASAKTEEEAMAALTQNFSQLAPLEKYSKDSYKFEGQDTLAAEYPDSYKAFAAFKTVFGQYYLAIKGLSEGDMSQAAKLTEIGASFVDSISALQNPFMELSAKAKPNTTKIKDAYASYTKALDFYSEKKLYSKENKLVQNNQNKAVVFAYAIQLYEIDKNKPPASESFSDLLSTLRGSNYLSSDLKYNENDFSYTSDGAMYFEIGYKDEVSNKMEIFVIGVKEAVTTSLGASTQVVKIKDVEINLNFANTLVNYISSLTY</sequence>
<evidence type="ECO:0000313" key="1">
    <source>
        <dbReference type="EMBL" id="OGY21844.1"/>
    </source>
</evidence>
<dbReference type="AlphaFoldDB" id="A0A1G1W2N1"/>
<name>A0A1G1W2N1_9BACT</name>
<gene>
    <name evidence="1" type="ORF">A2113_00760</name>
</gene>
<protein>
    <submittedName>
        <fullName evidence="1">Uncharacterized protein</fullName>
    </submittedName>
</protein>
<dbReference type="EMBL" id="MHCN01000010">
    <property type="protein sequence ID" value="OGY21844.1"/>
    <property type="molecule type" value="Genomic_DNA"/>
</dbReference>
<dbReference type="Proteomes" id="UP000176299">
    <property type="component" value="Unassembled WGS sequence"/>
</dbReference>